<dbReference type="CDD" id="cd07990">
    <property type="entry name" value="LPLAT_LCLAT1-like"/>
    <property type="match status" value="1"/>
</dbReference>
<protein>
    <submittedName>
        <fullName evidence="3">Acyl-CoA:lysophosphatidylglycerol acyltransferase 1</fullName>
    </submittedName>
</protein>
<dbReference type="GO" id="GO:0036149">
    <property type="term" value="P:phosphatidylinositol acyl-chain remodeling"/>
    <property type="evidence" value="ECO:0007669"/>
    <property type="project" value="TreeGrafter"/>
</dbReference>
<keyword evidence="1" id="KW-0812">Transmembrane</keyword>
<feature type="transmembrane region" description="Helical" evidence="1">
    <location>
        <begin position="13"/>
        <end position="37"/>
    </location>
</feature>
<dbReference type="InterPro" id="IPR002123">
    <property type="entry name" value="Plipid/glycerol_acylTrfase"/>
</dbReference>
<evidence type="ECO:0000313" key="4">
    <source>
        <dbReference type="Proteomes" id="UP000030665"/>
    </source>
</evidence>
<evidence type="ECO:0000259" key="2">
    <source>
        <dbReference type="SMART" id="SM00563"/>
    </source>
</evidence>
<dbReference type="PANTHER" id="PTHR10983:SF2">
    <property type="entry name" value="ACYL-COA:LYSOPHOSPHATIDYLGLYCEROL ACYLTRANSFERASE 1"/>
    <property type="match status" value="1"/>
</dbReference>
<feature type="domain" description="Phospholipid/glycerol acyltransferase" evidence="2">
    <location>
        <begin position="96"/>
        <end position="212"/>
    </location>
</feature>
<name>A0A077ZCI5_TRITR</name>
<reference evidence="3" key="2">
    <citation type="submission" date="2014-03" db="EMBL/GenBank/DDBJ databases">
        <title>The whipworm genome and dual-species transcriptomics of an intimate host-pathogen interaction.</title>
        <authorList>
            <person name="Foth B.J."/>
            <person name="Tsai I.J."/>
            <person name="Reid A.J."/>
            <person name="Bancroft A.J."/>
            <person name="Nichol S."/>
            <person name="Tracey A."/>
            <person name="Holroyd N."/>
            <person name="Cotton J.A."/>
            <person name="Stanley E.J."/>
            <person name="Zarowiecki M."/>
            <person name="Liu J.Z."/>
            <person name="Huckvale T."/>
            <person name="Cooper P.J."/>
            <person name="Grencis R.K."/>
            <person name="Berriman M."/>
        </authorList>
    </citation>
    <scope>NUCLEOTIDE SEQUENCE [LARGE SCALE GENOMIC DNA]</scope>
</reference>
<dbReference type="Proteomes" id="UP000030665">
    <property type="component" value="Unassembled WGS sequence"/>
</dbReference>
<keyword evidence="1" id="KW-0472">Membrane</keyword>
<evidence type="ECO:0000256" key="1">
    <source>
        <dbReference type="SAM" id="Phobius"/>
    </source>
</evidence>
<accession>A0A077ZCI5</accession>
<organism evidence="3 4">
    <name type="scientific">Trichuris trichiura</name>
    <name type="common">Whipworm</name>
    <name type="synonym">Trichocephalus trichiurus</name>
    <dbReference type="NCBI Taxonomy" id="36087"/>
    <lineage>
        <taxon>Eukaryota</taxon>
        <taxon>Metazoa</taxon>
        <taxon>Ecdysozoa</taxon>
        <taxon>Nematoda</taxon>
        <taxon>Enoplea</taxon>
        <taxon>Dorylaimia</taxon>
        <taxon>Trichinellida</taxon>
        <taxon>Trichuridae</taxon>
        <taxon>Trichuris</taxon>
    </lineage>
</organism>
<dbReference type="STRING" id="36087.A0A077ZCI5"/>
<gene>
    <name evidence="3" type="ORF">TTRE_0000585101</name>
</gene>
<dbReference type="GO" id="GO:0005783">
    <property type="term" value="C:endoplasmic reticulum"/>
    <property type="evidence" value="ECO:0007669"/>
    <property type="project" value="TreeGrafter"/>
</dbReference>
<dbReference type="AlphaFoldDB" id="A0A077ZCI5"/>
<keyword evidence="1" id="KW-1133">Transmembrane helix</keyword>
<dbReference type="OrthoDB" id="5920068at2759"/>
<dbReference type="SUPFAM" id="SSF69593">
    <property type="entry name" value="Glycerol-3-phosphate (1)-acyltransferase"/>
    <property type="match status" value="1"/>
</dbReference>
<dbReference type="Pfam" id="PF01553">
    <property type="entry name" value="Acyltransferase"/>
    <property type="match status" value="1"/>
</dbReference>
<keyword evidence="3" id="KW-0808">Transferase</keyword>
<feature type="transmembrane region" description="Helical" evidence="1">
    <location>
        <begin position="63"/>
        <end position="82"/>
    </location>
</feature>
<dbReference type="SMART" id="SM00563">
    <property type="entry name" value="PlsC"/>
    <property type="match status" value="1"/>
</dbReference>
<dbReference type="PANTHER" id="PTHR10983">
    <property type="entry name" value="1-ACYLGLYCEROL-3-PHOSPHATE ACYLTRANSFERASE-RELATED"/>
    <property type="match status" value="1"/>
</dbReference>
<evidence type="ECO:0000313" key="3">
    <source>
        <dbReference type="EMBL" id="CDW57559.1"/>
    </source>
</evidence>
<sequence length="363" mass="41951">MSSPWYVGLRACAYLSLTILDNIIFVPSFLATMLFLWPVRRFSHASFGDVSLFVDVVGKRRRLIYCFLTNIHFIALFTATVFEEGDDIVHYFEEPCLVIVNHQSTADVPILVHVINALSGYCYKVRMGFLAKGCFDRNQLVKAQGKESQRYGLGDLRAQLMRKFWPRRRRWIVVFPEGGFLRNRLGSSQRYAKKNGYPVFNYVVLPRTGAMQVVLETCARSPKDNHVIKGEYVRQLRYIIDVTIAYEKDATFGLWEICTGTMRSKKVVLRYRCHDISEIDDHSKEGILSYLCKLWTEKEDWLKAMAEEEGNASFSDKQTIFYQRRGTKSLKYYAAKNVEGFTIKDALRHIISTLTLAGLDSRF</sequence>
<keyword evidence="3" id="KW-0012">Acyltransferase</keyword>
<reference evidence="3" key="1">
    <citation type="submission" date="2014-01" db="EMBL/GenBank/DDBJ databases">
        <authorList>
            <person name="Aslett M."/>
        </authorList>
    </citation>
    <scope>NUCLEOTIDE SEQUENCE</scope>
</reference>
<keyword evidence="4" id="KW-1185">Reference proteome</keyword>
<dbReference type="GO" id="GO:0016746">
    <property type="term" value="F:acyltransferase activity"/>
    <property type="evidence" value="ECO:0007669"/>
    <property type="project" value="UniProtKB-KW"/>
</dbReference>
<dbReference type="EMBL" id="HG806179">
    <property type="protein sequence ID" value="CDW57559.1"/>
    <property type="molecule type" value="Genomic_DNA"/>
</dbReference>
<proteinExistence type="predicted"/>